<dbReference type="RefSeq" id="WP_011140040.1">
    <property type="nucleotide sequence ID" value="NC_005125.1"/>
</dbReference>
<dbReference type="PATRIC" id="fig|251221.4.peg.37"/>
<name>Q7NPL9_GLOVI</name>
<protein>
    <submittedName>
        <fullName evidence="1">Gll0036 protein</fullName>
    </submittedName>
</protein>
<dbReference type="AlphaFoldDB" id="Q7NPL9"/>
<reference evidence="1 2" key="1">
    <citation type="journal article" date="2003" name="DNA Res.">
        <title>Complete genome structure of Gloeobacter violaceus PCC 7421, a cyanobacterium that lacks thylakoids.</title>
        <authorList>
            <person name="Nakamura Y."/>
            <person name="Kaneko T."/>
            <person name="Sato S."/>
            <person name="Mimuro M."/>
            <person name="Miyashita H."/>
            <person name="Tsuchiya T."/>
            <person name="Sasamoto S."/>
            <person name="Watanabe A."/>
            <person name="Kawashima K."/>
            <person name="Kishida Y."/>
            <person name="Kiyokawa C."/>
            <person name="Kohara M."/>
            <person name="Matsumoto M."/>
            <person name="Matsuno A."/>
            <person name="Nakazaki N."/>
            <person name="Shimpo S."/>
            <person name="Takeuchi C."/>
            <person name="Yamada M."/>
            <person name="Tabata S."/>
        </authorList>
    </citation>
    <scope>NUCLEOTIDE SEQUENCE [LARGE SCALE GENOMIC DNA]</scope>
    <source>
        <strain evidence="2">ATCC 29082 / PCC 7421</strain>
    </source>
</reference>
<dbReference type="eggNOG" id="COG4430">
    <property type="taxonomic scope" value="Bacteria"/>
</dbReference>
<dbReference type="OrthoDB" id="9796999at2"/>
<dbReference type="InParanoid" id="Q7NPL9"/>
<evidence type="ECO:0000313" key="2">
    <source>
        <dbReference type="Proteomes" id="UP000000557"/>
    </source>
</evidence>
<dbReference type="EMBL" id="BA000045">
    <property type="protein sequence ID" value="BAC87977.1"/>
    <property type="molecule type" value="Genomic_DNA"/>
</dbReference>
<dbReference type="KEGG" id="gvi:gll0036"/>
<dbReference type="PhylomeDB" id="Q7NPL9"/>
<dbReference type="EnsemblBacteria" id="BAC87977">
    <property type="protein sequence ID" value="BAC87977"/>
    <property type="gene ID" value="BAC87977"/>
</dbReference>
<organism evidence="1 2">
    <name type="scientific">Gloeobacter violaceus (strain ATCC 29082 / PCC 7421)</name>
    <dbReference type="NCBI Taxonomy" id="251221"/>
    <lineage>
        <taxon>Bacteria</taxon>
        <taxon>Bacillati</taxon>
        <taxon>Cyanobacteriota</taxon>
        <taxon>Cyanophyceae</taxon>
        <taxon>Gloeobacterales</taxon>
        <taxon>Gloeobacteraceae</taxon>
        <taxon>Gloeobacter</taxon>
    </lineage>
</organism>
<dbReference type="HOGENOM" id="CLU_076645_2_0_3"/>
<keyword evidence="2" id="KW-1185">Reference proteome</keyword>
<dbReference type="Proteomes" id="UP000000557">
    <property type="component" value="Chromosome"/>
</dbReference>
<accession>Q7NPL9</accession>
<sequence length="205" mass="23007">MTSASPSSGRSKMVDFERVLVTSRAEWRGWLTDNHTRTKSIWLVTYKKRSGMPHVPYDVVVEEALCFGWIDSRPGKLDERRSMLLLSPRRSGSPWSKINKARVERLIEQGLMTAVGMQKIEQAQADSSWSVLDGVESLVIPSDLAAALAENSQAAVYFAAFSPSSKKGILQWIQSAKREETRRKRIAETIELAANNIKANFPRKA</sequence>
<reference evidence="1 2" key="2">
    <citation type="journal article" date="2003" name="DNA Res.">
        <title>Complete genome structure of Gloeobacter violaceus PCC 7421, a cyanobacterium that lacks thylakoids (supplement).</title>
        <authorList>
            <person name="Nakamura Y."/>
            <person name="Kaneko T."/>
            <person name="Sato S."/>
            <person name="Mimuro M."/>
            <person name="Miyashita H."/>
            <person name="Tsuchiya T."/>
            <person name="Sasamoto S."/>
            <person name="Watanabe A."/>
            <person name="Kawashima K."/>
            <person name="Kishida Y."/>
            <person name="Kiyokawa C."/>
            <person name="Kohara M."/>
            <person name="Matsumoto M."/>
            <person name="Matsuno A."/>
            <person name="Nakazaki N."/>
            <person name="Shimpo S."/>
            <person name="Takeuchi C."/>
            <person name="Yamada M."/>
            <person name="Tabata S."/>
        </authorList>
    </citation>
    <scope>NUCLEOTIDE SEQUENCE [LARGE SCALE GENOMIC DNA]</scope>
    <source>
        <strain evidence="2">ATCC 29082 / PCC 7421</strain>
    </source>
</reference>
<proteinExistence type="predicted"/>
<evidence type="ECO:0000313" key="1">
    <source>
        <dbReference type="EMBL" id="BAC87977.1"/>
    </source>
</evidence>
<dbReference type="STRING" id="251221.gene:10757505"/>
<gene>
    <name evidence="1" type="ordered locus">gll0036</name>
</gene>
<dbReference type="Pfam" id="PF13376">
    <property type="entry name" value="OmdA"/>
    <property type="match status" value="1"/>
</dbReference>